<dbReference type="EMBL" id="BARS01026029">
    <property type="protein sequence ID" value="GAG11010.1"/>
    <property type="molecule type" value="Genomic_DNA"/>
</dbReference>
<proteinExistence type="predicted"/>
<evidence type="ECO:0000313" key="1">
    <source>
        <dbReference type="EMBL" id="GAG11010.1"/>
    </source>
</evidence>
<comment type="caution">
    <text evidence="1">The sequence shown here is derived from an EMBL/GenBank/DDBJ whole genome shotgun (WGS) entry which is preliminary data.</text>
</comment>
<feature type="non-terminal residue" evidence="1">
    <location>
        <position position="1"/>
    </location>
</feature>
<reference evidence="1" key="1">
    <citation type="journal article" date="2014" name="Front. Microbiol.">
        <title>High frequency of phylogenetically diverse reductive dehalogenase-homologous genes in deep subseafloor sedimentary metagenomes.</title>
        <authorList>
            <person name="Kawai M."/>
            <person name="Futagami T."/>
            <person name="Toyoda A."/>
            <person name="Takaki Y."/>
            <person name="Nishi S."/>
            <person name="Hori S."/>
            <person name="Arai W."/>
            <person name="Tsubouchi T."/>
            <person name="Morono Y."/>
            <person name="Uchiyama I."/>
            <person name="Ito T."/>
            <person name="Fujiyama A."/>
            <person name="Inagaki F."/>
            <person name="Takami H."/>
        </authorList>
    </citation>
    <scope>NUCLEOTIDE SEQUENCE</scope>
    <source>
        <strain evidence="1">Expedition CK06-06</strain>
    </source>
</reference>
<protein>
    <submittedName>
        <fullName evidence="1">Uncharacterized protein</fullName>
    </submittedName>
</protein>
<sequence>LTLKKKIDLKADWKYCTKCEENKVAPWNKSGICSSCQQERKKPKDEEK</sequence>
<dbReference type="AlphaFoldDB" id="X0UYW6"/>
<accession>X0UYW6</accession>
<name>X0UYW6_9ZZZZ</name>
<gene>
    <name evidence="1" type="ORF">S01H1_41067</name>
</gene>
<organism evidence="1">
    <name type="scientific">marine sediment metagenome</name>
    <dbReference type="NCBI Taxonomy" id="412755"/>
    <lineage>
        <taxon>unclassified sequences</taxon>
        <taxon>metagenomes</taxon>
        <taxon>ecological metagenomes</taxon>
    </lineage>
</organism>